<keyword evidence="2" id="KW-1185">Reference proteome</keyword>
<dbReference type="Proteomes" id="UP000798662">
    <property type="component" value="Chromosome 3"/>
</dbReference>
<protein>
    <submittedName>
        <fullName evidence="1">Uncharacterized protein</fullName>
    </submittedName>
</protein>
<evidence type="ECO:0000313" key="1">
    <source>
        <dbReference type="EMBL" id="KAK1867376.1"/>
    </source>
</evidence>
<comment type="caution">
    <text evidence="1">The sequence shown here is derived from an EMBL/GenBank/DDBJ whole genome shotgun (WGS) entry which is preliminary data.</text>
</comment>
<name>A0ACC3CAS9_PYRYE</name>
<gene>
    <name evidence="1" type="ORF">I4F81_009883</name>
</gene>
<accession>A0ACC3CAS9</accession>
<dbReference type="EMBL" id="CM020620">
    <property type="protein sequence ID" value="KAK1867376.1"/>
    <property type="molecule type" value="Genomic_DNA"/>
</dbReference>
<sequence length="217" mass="21482">MPSKSRGPTATYVTPGDRLGSSAKYTPTDGAYTRGDAVYAAVAGALAATPTTVGVRRVHPPPPPPPAAPPASAGAPPPPAPAATAPPVGLPAPGAAVTCRVVRLTGKAAALVVLAADGVPTAGDYRGLLRSVDVRSTDVDAVEMGEVCVPGDILLAGVVGVGDRGGVLVSLLGEDRGVVAATCGGGDGGELVPVGWGEMVCPRCGRREKRKVARVSR</sequence>
<organism evidence="1 2">
    <name type="scientific">Pyropia yezoensis</name>
    <name type="common">Susabi-nori</name>
    <name type="synonym">Porphyra yezoensis</name>
    <dbReference type="NCBI Taxonomy" id="2788"/>
    <lineage>
        <taxon>Eukaryota</taxon>
        <taxon>Rhodophyta</taxon>
        <taxon>Bangiophyceae</taxon>
        <taxon>Bangiales</taxon>
        <taxon>Bangiaceae</taxon>
        <taxon>Pyropia</taxon>
    </lineage>
</organism>
<reference evidence="1" key="1">
    <citation type="submission" date="2019-11" db="EMBL/GenBank/DDBJ databases">
        <title>Nori genome reveals adaptations in red seaweeds to the harsh intertidal environment.</title>
        <authorList>
            <person name="Wang D."/>
            <person name="Mao Y."/>
        </authorList>
    </citation>
    <scope>NUCLEOTIDE SEQUENCE</scope>
    <source>
        <tissue evidence="1">Gametophyte</tissue>
    </source>
</reference>
<proteinExistence type="predicted"/>
<evidence type="ECO:0000313" key="2">
    <source>
        <dbReference type="Proteomes" id="UP000798662"/>
    </source>
</evidence>